<gene>
    <name evidence="2" type="ORF">Hfx1149_15020</name>
</gene>
<proteinExistence type="predicted"/>
<dbReference type="InterPro" id="IPR036188">
    <property type="entry name" value="FAD/NAD-bd_sf"/>
</dbReference>
<dbReference type="SUPFAM" id="SSF51905">
    <property type="entry name" value="FAD/NAD(P)-binding domain"/>
    <property type="match status" value="1"/>
</dbReference>
<dbReference type="AlphaFoldDB" id="A0A643JUY7"/>
<dbReference type="PANTHER" id="PTHR13847">
    <property type="entry name" value="SARCOSINE DEHYDROGENASE-RELATED"/>
    <property type="match status" value="1"/>
</dbReference>
<dbReference type="Gene3D" id="3.30.9.10">
    <property type="entry name" value="D-Amino Acid Oxidase, subunit A, domain 2"/>
    <property type="match status" value="1"/>
</dbReference>
<accession>A0A643JUY7</accession>
<dbReference type="InterPro" id="IPR006076">
    <property type="entry name" value="FAD-dep_OxRdtase"/>
</dbReference>
<comment type="caution">
    <text evidence="2">The sequence shown here is derived from an EMBL/GenBank/DDBJ whole genome shotgun (WGS) entry which is preliminary data.</text>
</comment>
<feature type="domain" description="FAD dependent oxidoreductase" evidence="1">
    <location>
        <begin position="4"/>
        <end position="357"/>
    </location>
</feature>
<organism evidence="2">
    <name type="scientific">Haloferax sp. CBA1149</name>
    <dbReference type="NCBI Taxonomy" id="2650753"/>
    <lineage>
        <taxon>Archaea</taxon>
        <taxon>Methanobacteriati</taxon>
        <taxon>Methanobacteriota</taxon>
        <taxon>Stenosarchaea group</taxon>
        <taxon>Halobacteria</taxon>
        <taxon>Halobacteriales</taxon>
        <taxon>Haloferacaceae</taxon>
        <taxon>Haloferax</taxon>
    </lineage>
</organism>
<dbReference type="Pfam" id="PF01266">
    <property type="entry name" value="DAO"/>
    <property type="match status" value="1"/>
</dbReference>
<evidence type="ECO:0000259" key="1">
    <source>
        <dbReference type="Pfam" id="PF01266"/>
    </source>
</evidence>
<sequence length="384" mass="41368">MAYDYIVVGGGVYGAGTAWELASRGEDVLLLEAEEIASGASGGLGKRGVRANGRDLRELPLMNLAYDLWPTLSDRIGAETGYERTGHLRLFERETGGLQGGFASAQARANVQNEFGVETEVLTGDAVRELEPELSDDVVGALYCPNDGVADQTATTRGLAAAAAELGATIREHTPVRGVERDGDRVTALVTDEERFEVEKAVLLLSNAHVPKLVESELGITLPVWETFPQVSATEPMDEAPVNHLIGHDHRRLALKVLSDNRVMISGGWRGEWDDDTNQAITIDERVQGNAAEARAVFPVLEDVQLETADASRRETATVDHIPIIDTLPGATNMIIGTGWTGHGFAISLAVNQLLATWAIEGERPRRLAPFSTDRFSKTGLPGL</sequence>
<dbReference type="EMBL" id="VZUS01000004">
    <property type="protein sequence ID" value="KAB1185367.1"/>
    <property type="molecule type" value="Genomic_DNA"/>
</dbReference>
<reference evidence="2" key="1">
    <citation type="submission" date="2019-09" db="EMBL/GenBank/DDBJ databases">
        <title>Genomic analysis of Haloferax sp. CBA1149.</title>
        <authorList>
            <person name="Roh S.W."/>
        </authorList>
    </citation>
    <scope>NUCLEOTIDE SEQUENCE</scope>
    <source>
        <strain evidence="2">CBA1149</strain>
    </source>
</reference>
<protein>
    <submittedName>
        <fullName evidence="2">FAD-binding oxidoreductase</fullName>
    </submittedName>
</protein>
<evidence type="ECO:0000313" key="2">
    <source>
        <dbReference type="EMBL" id="KAB1185367.1"/>
    </source>
</evidence>
<dbReference type="GO" id="GO:0005737">
    <property type="term" value="C:cytoplasm"/>
    <property type="evidence" value="ECO:0007669"/>
    <property type="project" value="TreeGrafter"/>
</dbReference>
<name>A0A643JUY7_9EURY</name>
<dbReference type="RefSeq" id="WP_151139538.1">
    <property type="nucleotide sequence ID" value="NZ_VZUS01000004.1"/>
</dbReference>
<dbReference type="Gene3D" id="3.50.50.60">
    <property type="entry name" value="FAD/NAD(P)-binding domain"/>
    <property type="match status" value="1"/>
</dbReference>